<gene>
    <name evidence="2" type="ORF">GXW76_04720</name>
</gene>
<dbReference type="EMBL" id="JAAEDM010000007">
    <property type="protein sequence ID" value="MBR0670467.1"/>
    <property type="molecule type" value="Genomic_DNA"/>
</dbReference>
<evidence type="ECO:0000313" key="3">
    <source>
        <dbReference type="Proteomes" id="UP001138751"/>
    </source>
</evidence>
<dbReference type="InterPro" id="IPR029058">
    <property type="entry name" value="AB_hydrolase_fold"/>
</dbReference>
<dbReference type="RefSeq" id="WP_211860834.1">
    <property type="nucleotide sequence ID" value="NZ_JAAEDM010000007.1"/>
</dbReference>
<organism evidence="2 3">
    <name type="scientific">Neoroseomonas soli</name>
    <dbReference type="NCBI Taxonomy" id="1081025"/>
    <lineage>
        <taxon>Bacteria</taxon>
        <taxon>Pseudomonadati</taxon>
        <taxon>Pseudomonadota</taxon>
        <taxon>Alphaproteobacteria</taxon>
        <taxon>Acetobacterales</taxon>
        <taxon>Acetobacteraceae</taxon>
        <taxon>Neoroseomonas</taxon>
    </lineage>
</organism>
<dbReference type="AlphaFoldDB" id="A0A9X9WTI8"/>
<dbReference type="GO" id="GO:0016787">
    <property type="term" value="F:hydrolase activity"/>
    <property type="evidence" value="ECO:0007669"/>
    <property type="project" value="UniProtKB-KW"/>
</dbReference>
<dbReference type="InterPro" id="IPR026555">
    <property type="entry name" value="NSL3/Tex30"/>
</dbReference>
<dbReference type="Proteomes" id="UP001138751">
    <property type="component" value="Unassembled WGS sequence"/>
</dbReference>
<evidence type="ECO:0000313" key="2">
    <source>
        <dbReference type="EMBL" id="MBR0670467.1"/>
    </source>
</evidence>
<reference evidence="2" key="1">
    <citation type="submission" date="2020-01" db="EMBL/GenBank/DDBJ databases">
        <authorList>
            <person name="Rat A."/>
        </authorList>
    </citation>
    <scope>NUCLEOTIDE SEQUENCE</scope>
    <source>
        <strain evidence="2">LMG 31231</strain>
    </source>
</reference>
<dbReference type="Gene3D" id="3.40.50.1820">
    <property type="entry name" value="alpha/beta hydrolase"/>
    <property type="match status" value="1"/>
</dbReference>
<protein>
    <submittedName>
        <fullName evidence="2">Alpha/beta hydrolase</fullName>
    </submittedName>
</protein>
<keyword evidence="2" id="KW-0378">Hydrolase</keyword>
<dbReference type="PANTHER" id="PTHR13136">
    <property type="entry name" value="TESTIS DEVELOPMENT PROTEIN PRTD"/>
    <property type="match status" value="1"/>
</dbReference>
<dbReference type="Pfam" id="PF01738">
    <property type="entry name" value="DLH"/>
    <property type="match status" value="1"/>
</dbReference>
<dbReference type="PANTHER" id="PTHR13136:SF11">
    <property type="entry name" value="TESTIS-EXPRESSED PROTEIN 30"/>
    <property type="match status" value="1"/>
</dbReference>
<proteinExistence type="predicted"/>
<sequence length="226" mass="23542">MDPVPDSEHVREEAMAIPPAGLEAILALPPAPAGLVVFAHGSGSSRFSPRNRLVAAALHEAGFATLLFDLLAEAEARDRRNVFDIGLLARRLGMAIDHAAVHYAVSGLPLGLFGASTGAAAALTAAAARPARVGAVVSRGGRPDLATEPLLARIVAPTLLIVGGEDREVLALNRLARARMACPTELAVVPGATHLFEEPGALEEVARRAAAWFSRFLGPKALHTAR</sequence>
<dbReference type="SUPFAM" id="SSF53474">
    <property type="entry name" value="alpha/beta-Hydrolases"/>
    <property type="match status" value="1"/>
</dbReference>
<keyword evidence="3" id="KW-1185">Reference proteome</keyword>
<accession>A0A9X9WTI8</accession>
<evidence type="ECO:0000259" key="1">
    <source>
        <dbReference type="Pfam" id="PF01738"/>
    </source>
</evidence>
<comment type="caution">
    <text evidence="2">The sequence shown here is derived from an EMBL/GenBank/DDBJ whole genome shotgun (WGS) entry which is preliminary data.</text>
</comment>
<dbReference type="InterPro" id="IPR002925">
    <property type="entry name" value="Dienelactn_hydro"/>
</dbReference>
<feature type="domain" description="Dienelactone hydrolase" evidence="1">
    <location>
        <begin position="23"/>
        <end position="212"/>
    </location>
</feature>
<reference evidence="2" key="2">
    <citation type="journal article" date="2021" name="Syst. Appl. Microbiol.">
        <title>Roseomonas hellenica sp. nov., isolated from roots of wild-growing Alkanna tinctoria.</title>
        <authorList>
            <person name="Rat A."/>
            <person name="Naranjo H.D."/>
            <person name="Lebbe L."/>
            <person name="Cnockaert M."/>
            <person name="Krigas N."/>
            <person name="Grigoriadou K."/>
            <person name="Maloupa E."/>
            <person name="Willems A."/>
        </authorList>
    </citation>
    <scope>NUCLEOTIDE SEQUENCE</scope>
    <source>
        <strain evidence="2">LMG 31231</strain>
    </source>
</reference>
<name>A0A9X9WTI8_9PROT</name>